<gene>
    <name evidence="4" type="ORF">SAMN04487820_110141</name>
</gene>
<dbReference type="GO" id="GO:0016151">
    <property type="term" value="F:nickel cation binding"/>
    <property type="evidence" value="ECO:0007669"/>
    <property type="project" value="InterPro"/>
</dbReference>
<feature type="region of interest" description="Disordered" evidence="3">
    <location>
        <begin position="92"/>
        <end position="112"/>
    </location>
</feature>
<dbReference type="InterPro" id="IPR038277">
    <property type="entry name" value="UreF_sf"/>
</dbReference>
<dbReference type="PANTHER" id="PTHR33620:SF1">
    <property type="entry name" value="UREASE ACCESSORY PROTEIN F"/>
    <property type="match status" value="1"/>
</dbReference>
<proteinExistence type="predicted"/>
<dbReference type="InterPro" id="IPR002639">
    <property type="entry name" value="UreF"/>
</dbReference>
<dbReference type="Proteomes" id="UP000199213">
    <property type="component" value="Unassembled WGS sequence"/>
</dbReference>
<dbReference type="PIRSF" id="PIRSF009467">
    <property type="entry name" value="Ureas_acces_UreF"/>
    <property type="match status" value="1"/>
</dbReference>
<protein>
    <submittedName>
        <fullName evidence="4">Urease accessory protein</fullName>
    </submittedName>
</protein>
<feature type="compositionally biased region" description="Low complexity" evidence="3">
    <location>
        <begin position="92"/>
        <end position="108"/>
    </location>
</feature>
<dbReference type="Pfam" id="PF01730">
    <property type="entry name" value="UreF"/>
    <property type="match status" value="1"/>
</dbReference>
<evidence type="ECO:0000256" key="3">
    <source>
        <dbReference type="SAM" id="MobiDB-lite"/>
    </source>
</evidence>
<organism evidence="4 5">
    <name type="scientific">Actinopolyspora mzabensis</name>
    <dbReference type="NCBI Taxonomy" id="995066"/>
    <lineage>
        <taxon>Bacteria</taxon>
        <taxon>Bacillati</taxon>
        <taxon>Actinomycetota</taxon>
        <taxon>Actinomycetes</taxon>
        <taxon>Actinopolysporales</taxon>
        <taxon>Actinopolysporaceae</taxon>
        <taxon>Actinopolyspora</taxon>
    </lineage>
</organism>
<evidence type="ECO:0000313" key="4">
    <source>
        <dbReference type="EMBL" id="SDK64123.1"/>
    </source>
</evidence>
<accession>A0A1G9DJL3</accession>
<evidence type="ECO:0000256" key="1">
    <source>
        <dbReference type="ARBA" id="ARBA00022988"/>
    </source>
</evidence>
<dbReference type="Gene3D" id="1.10.4190.10">
    <property type="entry name" value="Urease accessory protein UreF"/>
    <property type="match status" value="1"/>
</dbReference>
<sequence length="236" mass="23973">MTPAMSTVSLATLALADSRFPGGGHAHSGGLEEAVHRGTVSGSEQLAEFLHGRLHGAGAQAAVFAAAAAHAAARGVPPDHWSLLDAELDARTPAPAQRAASRAQGRGTLRAGRSALPSRALDELHATTGSPHHPVVVGVLLGAGADRSPADTAAAMAYLSISGPASAAVRLLGLDPFEANAAVTALRAETERIAAEAARTAGHRPGSLPATSSPALDLLAEQHQRHHREEGRLFAS</sequence>
<keyword evidence="2" id="KW-0143">Chaperone</keyword>
<dbReference type="PANTHER" id="PTHR33620">
    <property type="entry name" value="UREASE ACCESSORY PROTEIN F"/>
    <property type="match status" value="1"/>
</dbReference>
<evidence type="ECO:0000313" key="5">
    <source>
        <dbReference type="Proteomes" id="UP000199213"/>
    </source>
</evidence>
<dbReference type="EMBL" id="FNFM01000010">
    <property type="protein sequence ID" value="SDK64123.1"/>
    <property type="molecule type" value="Genomic_DNA"/>
</dbReference>
<keyword evidence="1" id="KW-0996">Nickel insertion</keyword>
<keyword evidence="5" id="KW-1185">Reference proteome</keyword>
<dbReference type="AlphaFoldDB" id="A0A1G9DJL3"/>
<evidence type="ECO:0000256" key="2">
    <source>
        <dbReference type="ARBA" id="ARBA00023186"/>
    </source>
</evidence>
<reference evidence="5" key="1">
    <citation type="submission" date="2016-10" db="EMBL/GenBank/DDBJ databases">
        <authorList>
            <person name="Varghese N."/>
            <person name="Submissions S."/>
        </authorList>
    </citation>
    <scope>NUCLEOTIDE SEQUENCE [LARGE SCALE GENOMIC DNA]</scope>
    <source>
        <strain evidence="5">DSM 45460</strain>
    </source>
</reference>
<name>A0A1G9DJL3_ACTMZ</name>